<sequence length="268" mass="30525">MDHTFVQEINGRSLETADLPLMMALSYGHFTSMQIRNRQVKGLRLHLDRLQKSSDKLFGCHLPDDKIIAYLKNIIGENESCTIRINIFTPDYQRPGIYENDLYVLITKKPPVEPAVAPLQVMTARFQRLMPDVKYSGILSGILAYQREARAAGYDDVLYVNQHQHISEGSVWNIGFYDGHSVILPAAPALPGIMIQLLTEGLWNTGVPVIHRNILLSQLNEYKAAFYTNSIHHRGIITRINQHQFDKDPSALTSLLDRTYDVIPWDQL</sequence>
<dbReference type="AlphaFoldDB" id="A0A365XP28"/>
<dbReference type="GO" id="GO:0016829">
    <property type="term" value="F:lyase activity"/>
    <property type="evidence" value="ECO:0007669"/>
    <property type="project" value="UniProtKB-KW"/>
</dbReference>
<dbReference type="PANTHER" id="PTHR42743:SF13">
    <property type="entry name" value="P-LOOP CONTAINING NUCLEOSIDE TRIPHOSPHATE HYDROLASE PROTEIN"/>
    <property type="match status" value="1"/>
</dbReference>
<keyword evidence="2" id="KW-0456">Lyase</keyword>
<protein>
    <submittedName>
        <fullName evidence="2">Aminodeoxychorismate lyase</fullName>
    </submittedName>
</protein>
<dbReference type="InterPro" id="IPR043132">
    <property type="entry name" value="BCAT-like_C"/>
</dbReference>
<dbReference type="Pfam" id="PF01063">
    <property type="entry name" value="Aminotran_4"/>
    <property type="match status" value="1"/>
</dbReference>
<organism evidence="2 3">
    <name type="scientific">Chitinophaga flava</name>
    <dbReference type="NCBI Taxonomy" id="2259036"/>
    <lineage>
        <taxon>Bacteria</taxon>
        <taxon>Pseudomonadati</taxon>
        <taxon>Bacteroidota</taxon>
        <taxon>Chitinophagia</taxon>
        <taxon>Chitinophagales</taxon>
        <taxon>Chitinophagaceae</taxon>
        <taxon>Chitinophaga</taxon>
    </lineage>
</organism>
<keyword evidence="3" id="KW-1185">Reference proteome</keyword>
<comment type="caution">
    <text evidence="2">The sequence shown here is derived from an EMBL/GenBank/DDBJ whole genome shotgun (WGS) entry which is preliminary data.</text>
</comment>
<dbReference type="InterPro" id="IPR050571">
    <property type="entry name" value="Class-IV_PLP-Dep_Aminotrnsfr"/>
</dbReference>
<evidence type="ECO:0000256" key="1">
    <source>
        <dbReference type="ARBA" id="ARBA00009320"/>
    </source>
</evidence>
<evidence type="ECO:0000313" key="2">
    <source>
        <dbReference type="EMBL" id="RBL88099.1"/>
    </source>
</evidence>
<name>A0A365XP28_9BACT</name>
<accession>A0A365XP28</accession>
<evidence type="ECO:0000313" key="3">
    <source>
        <dbReference type="Proteomes" id="UP000253410"/>
    </source>
</evidence>
<dbReference type="Gene3D" id="3.20.10.10">
    <property type="entry name" value="D-amino Acid Aminotransferase, subunit A, domain 2"/>
    <property type="match status" value="1"/>
</dbReference>
<dbReference type="RefSeq" id="WP_113619926.1">
    <property type="nucleotide sequence ID" value="NZ_QFFJ01000003.1"/>
</dbReference>
<dbReference type="NCBIfam" id="NF006734">
    <property type="entry name" value="PRK09266.1"/>
    <property type="match status" value="1"/>
</dbReference>
<reference evidence="2 3" key="1">
    <citation type="submission" date="2018-05" db="EMBL/GenBank/DDBJ databases">
        <title>Chitinophaga sp. K3CV102501T nov., isolated from isolated from a monsoon evergreen broad-leaved forest soil.</title>
        <authorList>
            <person name="Lv Y."/>
        </authorList>
    </citation>
    <scope>NUCLEOTIDE SEQUENCE [LARGE SCALE GENOMIC DNA]</scope>
    <source>
        <strain evidence="2 3">GDMCC 1.1325</strain>
    </source>
</reference>
<proteinExistence type="inferred from homology"/>
<dbReference type="InterPro" id="IPR001544">
    <property type="entry name" value="Aminotrans_IV"/>
</dbReference>
<dbReference type="InterPro" id="IPR043131">
    <property type="entry name" value="BCAT-like_N"/>
</dbReference>
<dbReference type="Gene3D" id="3.30.470.10">
    <property type="match status" value="1"/>
</dbReference>
<dbReference type="OrthoDB" id="8912228at2"/>
<dbReference type="InterPro" id="IPR036038">
    <property type="entry name" value="Aminotransferase-like"/>
</dbReference>
<dbReference type="EMBL" id="QFFJ01000003">
    <property type="protein sequence ID" value="RBL88099.1"/>
    <property type="molecule type" value="Genomic_DNA"/>
</dbReference>
<comment type="similarity">
    <text evidence="1">Belongs to the class-IV pyridoxal-phosphate-dependent aminotransferase family.</text>
</comment>
<dbReference type="SUPFAM" id="SSF56752">
    <property type="entry name" value="D-aminoacid aminotransferase-like PLP-dependent enzymes"/>
    <property type="match status" value="1"/>
</dbReference>
<dbReference type="Proteomes" id="UP000253410">
    <property type="component" value="Unassembled WGS sequence"/>
</dbReference>
<gene>
    <name evidence="2" type="ORF">DF182_31750</name>
</gene>
<dbReference type="GO" id="GO:0046394">
    <property type="term" value="P:carboxylic acid biosynthetic process"/>
    <property type="evidence" value="ECO:0007669"/>
    <property type="project" value="UniProtKB-ARBA"/>
</dbReference>
<dbReference type="PANTHER" id="PTHR42743">
    <property type="entry name" value="AMINO-ACID AMINOTRANSFERASE"/>
    <property type="match status" value="1"/>
</dbReference>